<proteinExistence type="inferred from homology"/>
<comment type="caution">
    <text evidence="8">The sequence shown here is derived from an EMBL/GenBank/DDBJ whole genome shotgun (WGS) entry which is preliminary data.</text>
</comment>
<dbReference type="RefSeq" id="WP_309848527.1">
    <property type="nucleotide sequence ID" value="NZ_BAAAIU010000004.1"/>
</dbReference>
<dbReference type="PROSITE" id="PS00674">
    <property type="entry name" value="AAA"/>
    <property type="match status" value="1"/>
</dbReference>
<keyword evidence="1 4" id="KW-0547">Nucleotide-binding</keyword>
<name>A0AAE3YFC3_9MICC</name>
<comment type="similarity">
    <text evidence="4 5">Belongs to the AAA ATPase family.</text>
</comment>
<sequence>MSPAEAAGAAQGARTGRDGATPSESQMERRVALLQDRIRQLDRQLAQATTSNERLVSALGVARDELRRIRASLEPDDDATLSYGTVVAVRPAVPAPLNGPVTQTQAARRPGVDVMLNGRKIRARMSPLLALEVCKDGDEVLLDESLQIVAVYPAPATGQVLTVKEVMGARSLLVATRSDEERVVARARSLVGESIRVGDGVVVDLKTNTASSRVERQEVQDLIMEETPDVSYADIGGLGPQIEQITDAVELPFLHADEFRAHRLTPPKGILLYGPPGCGKTLIAKAVARSLSDRAREAGRAEASQSWFFNIKGPELLDKYVGETERHIRTIFARARERAANGNPVIVFFDEMDSLFRTRGSGVSSDVETTIVPQLLAEIDGVERLDNVIVIGATNREDMIDPAILRPGRLDVKIRVERPTRAGAREILGKHLTPEVPLAAGLTRDELIDAALESIYREGPDRDLVEVVFAGGTRSILRFSDFISGAVLRNVVDRAKTAAVKDVVRGAARGLTVEHIRGAVDQECREIEDLPSTSSPDEWARVLGRRGEPIVALTNLAHAAERS</sequence>
<dbReference type="SUPFAM" id="SSF52540">
    <property type="entry name" value="P-loop containing nucleoside triphosphate hydrolases"/>
    <property type="match status" value="1"/>
</dbReference>
<dbReference type="EMBL" id="JAVDUI010000001">
    <property type="protein sequence ID" value="MDR6891109.1"/>
    <property type="molecule type" value="Genomic_DNA"/>
</dbReference>
<dbReference type="Gene3D" id="2.40.50.140">
    <property type="entry name" value="Nucleic acid-binding proteins"/>
    <property type="match status" value="2"/>
</dbReference>
<feature type="domain" description="AAA+ ATPase" evidence="7">
    <location>
        <begin position="266"/>
        <end position="420"/>
    </location>
</feature>
<dbReference type="Gene3D" id="3.40.50.300">
    <property type="entry name" value="P-loop containing nucleotide triphosphate hydrolases"/>
    <property type="match status" value="1"/>
</dbReference>
<dbReference type="InterPro" id="IPR050168">
    <property type="entry name" value="AAA_ATPase_domain"/>
</dbReference>
<dbReference type="HAMAP" id="MF_02112">
    <property type="entry name" value="ARC_ATPase"/>
    <property type="match status" value="1"/>
</dbReference>
<evidence type="ECO:0000256" key="6">
    <source>
        <dbReference type="SAM" id="MobiDB-lite"/>
    </source>
</evidence>
<dbReference type="AlphaFoldDB" id="A0AAE3YFC3"/>
<evidence type="ECO:0000256" key="2">
    <source>
        <dbReference type="ARBA" id="ARBA00022840"/>
    </source>
</evidence>
<dbReference type="InterPro" id="IPR027417">
    <property type="entry name" value="P-loop_NTPase"/>
</dbReference>
<accession>A0AAE3YFC3</accession>
<dbReference type="InterPro" id="IPR032501">
    <property type="entry name" value="Prot_ATP_ID_OB_2nd"/>
</dbReference>
<dbReference type="PANTHER" id="PTHR23077:SF144">
    <property type="entry name" value="PROTEASOME-ASSOCIATED ATPASE"/>
    <property type="match status" value="1"/>
</dbReference>
<dbReference type="SMART" id="SM00382">
    <property type="entry name" value="AAA"/>
    <property type="match status" value="1"/>
</dbReference>
<evidence type="ECO:0000256" key="4">
    <source>
        <dbReference type="HAMAP-Rule" id="MF_02112"/>
    </source>
</evidence>
<dbReference type="GO" id="GO:0010498">
    <property type="term" value="P:proteasomal protein catabolic process"/>
    <property type="evidence" value="ECO:0007669"/>
    <property type="project" value="InterPro"/>
</dbReference>
<dbReference type="Pfam" id="PF16450">
    <property type="entry name" value="Prot_ATP_ID_OB_C"/>
    <property type="match status" value="1"/>
</dbReference>
<feature type="region of interest" description="Disordered" evidence="6">
    <location>
        <begin position="1"/>
        <end position="29"/>
    </location>
</feature>
<evidence type="ECO:0000256" key="1">
    <source>
        <dbReference type="ARBA" id="ARBA00022741"/>
    </source>
</evidence>
<dbReference type="Pfam" id="PF00004">
    <property type="entry name" value="AAA"/>
    <property type="match status" value="1"/>
</dbReference>
<dbReference type="Gene3D" id="1.10.8.60">
    <property type="match status" value="1"/>
</dbReference>
<dbReference type="PANTHER" id="PTHR23077">
    <property type="entry name" value="AAA-FAMILY ATPASE"/>
    <property type="match status" value="1"/>
</dbReference>
<dbReference type="FunFam" id="3.40.50.300:FF:001025">
    <property type="entry name" value="ATPase family, AAA domain-containing 2B"/>
    <property type="match status" value="1"/>
</dbReference>
<dbReference type="InterPro" id="IPR003959">
    <property type="entry name" value="ATPase_AAA_core"/>
</dbReference>
<keyword evidence="9" id="KW-1185">Reference proteome</keyword>
<organism evidence="8 9">
    <name type="scientific">Falsarthrobacter nasiphocae</name>
    <dbReference type="NCBI Taxonomy" id="189863"/>
    <lineage>
        <taxon>Bacteria</taxon>
        <taxon>Bacillati</taxon>
        <taxon>Actinomycetota</taxon>
        <taxon>Actinomycetes</taxon>
        <taxon>Micrococcales</taxon>
        <taxon>Micrococcaceae</taxon>
        <taxon>Falsarthrobacter</taxon>
    </lineage>
</organism>
<protein>
    <recommendedName>
        <fullName evidence="4">AAA ATPase forming ring-shaped complexes</fullName>
        <shortName evidence="4">ARC</shortName>
    </recommendedName>
</protein>
<reference evidence="8" key="1">
    <citation type="submission" date="2023-07" db="EMBL/GenBank/DDBJ databases">
        <title>Sequencing the genomes of 1000 actinobacteria strains.</title>
        <authorList>
            <person name="Klenk H.-P."/>
        </authorList>
    </citation>
    <scope>NUCLEOTIDE SEQUENCE</scope>
    <source>
        <strain evidence="8">DSM 13988</strain>
    </source>
</reference>
<feature type="binding site" evidence="4">
    <location>
        <begin position="277"/>
        <end position="282"/>
    </location>
    <ligand>
        <name>ATP</name>
        <dbReference type="ChEBI" id="CHEBI:30616"/>
    </ligand>
</feature>
<dbReference type="GO" id="GO:0000502">
    <property type="term" value="C:proteasome complex"/>
    <property type="evidence" value="ECO:0007669"/>
    <property type="project" value="UniProtKB-KW"/>
</dbReference>
<evidence type="ECO:0000313" key="9">
    <source>
        <dbReference type="Proteomes" id="UP001247307"/>
    </source>
</evidence>
<evidence type="ECO:0000313" key="8">
    <source>
        <dbReference type="EMBL" id="MDR6891109.1"/>
    </source>
</evidence>
<gene>
    <name evidence="4" type="primary">arc</name>
    <name evidence="8" type="ORF">J2S35_000049</name>
</gene>
<evidence type="ECO:0000256" key="3">
    <source>
        <dbReference type="ARBA" id="ARBA00023054"/>
    </source>
</evidence>
<dbReference type="InterPro" id="IPR012340">
    <property type="entry name" value="NA-bd_OB-fold"/>
</dbReference>
<comment type="subunit">
    <text evidence="4">Homohexamer. Assembles into a hexameric ring structure.</text>
</comment>
<evidence type="ECO:0000256" key="5">
    <source>
        <dbReference type="RuleBase" id="RU003651"/>
    </source>
</evidence>
<keyword evidence="8" id="KW-0647">Proteasome</keyword>
<evidence type="ECO:0000259" key="7">
    <source>
        <dbReference type="SMART" id="SM00382"/>
    </source>
</evidence>
<dbReference type="InterPro" id="IPR041626">
    <property type="entry name" value="Prot_ATP_ID_OB_N"/>
</dbReference>
<dbReference type="Pfam" id="PF17758">
    <property type="entry name" value="Prot_ATP_ID_OB_N"/>
    <property type="match status" value="1"/>
</dbReference>
<dbReference type="InterPro" id="IPR003593">
    <property type="entry name" value="AAA+_ATPase"/>
</dbReference>
<dbReference type="GO" id="GO:0016887">
    <property type="term" value="F:ATP hydrolysis activity"/>
    <property type="evidence" value="ECO:0007669"/>
    <property type="project" value="UniProtKB-UniRule"/>
</dbReference>
<dbReference type="Proteomes" id="UP001247307">
    <property type="component" value="Unassembled WGS sequence"/>
</dbReference>
<keyword evidence="3" id="KW-0175">Coiled coil</keyword>
<dbReference type="GO" id="GO:0005524">
    <property type="term" value="F:ATP binding"/>
    <property type="evidence" value="ECO:0007669"/>
    <property type="project" value="UniProtKB-UniRule"/>
</dbReference>
<dbReference type="InterPro" id="IPR003960">
    <property type="entry name" value="ATPase_AAA_CS"/>
</dbReference>
<dbReference type="NCBIfam" id="TIGR03689">
    <property type="entry name" value="pup_AAA"/>
    <property type="match status" value="1"/>
</dbReference>
<dbReference type="InterPro" id="IPR022482">
    <property type="entry name" value="Proteasome_ATPase"/>
</dbReference>
<feature type="compositionally biased region" description="Low complexity" evidence="6">
    <location>
        <begin position="1"/>
        <end position="21"/>
    </location>
</feature>
<keyword evidence="2 4" id="KW-0067">ATP-binding</keyword>
<dbReference type="GO" id="GO:0019941">
    <property type="term" value="P:modification-dependent protein catabolic process"/>
    <property type="evidence" value="ECO:0007669"/>
    <property type="project" value="InterPro"/>
</dbReference>